<keyword evidence="2" id="KW-1185">Reference proteome</keyword>
<evidence type="ECO:0000313" key="2">
    <source>
        <dbReference type="Proteomes" id="UP000183832"/>
    </source>
</evidence>
<evidence type="ECO:0000313" key="1">
    <source>
        <dbReference type="EMBL" id="CRL05917.1"/>
    </source>
</evidence>
<dbReference type="AlphaFoldDB" id="A0A1J1J0D5"/>
<name>A0A1J1J0D5_9DIPT</name>
<dbReference type="Proteomes" id="UP000183832">
    <property type="component" value="Unassembled WGS sequence"/>
</dbReference>
<accession>A0A1J1J0D5</accession>
<sequence>MIHSVVTSDRLPPTTNTMKLRCLKLALDAMLRTVTKIFNTLKAWSNKERLSAKWLSCTTPPLVNIYIKNVLFHKQRLQLCTLNAL</sequence>
<gene>
    <name evidence="1" type="ORF">CLUMA_CG019231</name>
</gene>
<proteinExistence type="predicted"/>
<organism evidence="1 2">
    <name type="scientific">Clunio marinus</name>
    <dbReference type="NCBI Taxonomy" id="568069"/>
    <lineage>
        <taxon>Eukaryota</taxon>
        <taxon>Metazoa</taxon>
        <taxon>Ecdysozoa</taxon>
        <taxon>Arthropoda</taxon>
        <taxon>Hexapoda</taxon>
        <taxon>Insecta</taxon>
        <taxon>Pterygota</taxon>
        <taxon>Neoptera</taxon>
        <taxon>Endopterygota</taxon>
        <taxon>Diptera</taxon>
        <taxon>Nematocera</taxon>
        <taxon>Chironomoidea</taxon>
        <taxon>Chironomidae</taxon>
        <taxon>Clunio</taxon>
    </lineage>
</organism>
<dbReference type="EMBL" id="CVRI01000066">
    <property type="protein sequence ID" value="CRL05917.1"/>
    <property type="molecule type" value="Genomic_DNA"/>
</dbReference>
<protein>
    <submittedName>
        <fullName evidence="1">CLUMA_CG019231, isoform A</fullName>
    </submittedName>
</protein>
<reference evidence="1 2" key="1">
    <citation type="submission" date="2015-04" db="EMBL/GenBank/DDBJ databases">
        <authorList>
            <person name="Syromyatnikov M.Y."/>
            <person name="Popov V.N."/>
        </authorList>
    </citation>
    <scope>NUCLEOTIDE SEQUENCE [LARGE SCALE GENOMIC DNA]</scope>
</reference>